<dbReference type="SMART" id="SM00066">
    <property type="entry name" value="GAL4"/>
    <property type="match status" value="1"/>
</dbReference>
<dbReference type="EMBL" id="JH126404">
    <property type="protein sequence ID" value="EGX89175.1"/>
    <property type="molecule type" value="Genomic_DNA"/>
</dbReference>
<sequence length="594" mass="68135">MSATPPDGPSPATGKPYHSKRPHKKTRTGCLNCKKRKVKCNEGRPSCIACLNRSDDCEYQQAIPLQAQQKQARQQAMLLQSRRPQYNQLPYSLALPQTHSEELVQDSPSPQFRARLFTQPQQNPQPSGPLAPDRSILRRLYQPSQSQKLTEPQKLRQLADIIEFEEIISKFPGPIQLQMDCFNREQIDGIFQARTNALYTLLDKLLHAQEKIMRGPQMQLHPFYMPKSSSIEIQAHLLQHFESHTSTSFNADPIERRYSDHILRETAVQYSFQSASLMNSVLALTALHIKRKRIAGDPALIALLAHEYVDTSASQLVADMDVADPNSFPHLVIASLLMTAISSEQFRDGRSGLKLYILHWMKVWCGISVMMDRITVAGLIETGLLKLFYRPLLNLEAGDENTPEVIRTLVAFDPADPNNHAIYREAARYLGTLYHHLKDGLSPMMILRIVTWVTFLPKEFVQLAFQRHWKALVIVAHYAVFLKLTTRIWWMENVGQRSIEDLIDFLGLWKLEYVQVPFAAMRTDEPIELGRLLLGDETWEHEPSTRIFTREEMLFIDEQENFENFFKEKERVTVPGSPGYVFHEAGSVKLRPLP</sequence>
<evidence type="ECO:0000256" key="2">
    <source>
        <dbReference type="SAM" id="MobiDB-lite"/>
    </source>
</evidence>
<feature type="region of interest" description="Disordered" evidence="2">
    <location>
        <begin position="1"/>
        <end position="27"/>
    </location>
</feature>
<organism evidence="4 5">
    <name type="scientific">Cordyceps militaris (strain CM01)</name>
    <name type="common">Caterpillar fungus</name>
    <dbReference type="NCBI Taxonomy" id="983644"/>
    <lineage>
        <taxon>Eukaryota</taxon>
        <taxon>Fungi</taxon>
        <taxon>Dikarya</taxon>
        <taxon>Ascomycota</taxon>
        <taxon>Pezizomycotina</taxon>
        <taxon>Sordariomycetes</taxon>
        <taxon>Hypocreomycetidae</taxon>
        <taxon>Hypocreales</taxon>
        <taxon>Cordycipitaceae</taxon>
        <taxon>Cordyceps</taxon>
    </lineage>
</organism>
<keyword evidence="1" id="KW-0539">Nucleus</keyword>
<proteinExistence type="predicted"/>
<dbReference type="VEuPathDB" id="FungiDB:CCM_07427"/>
<evidence type="ECO:0000313" key="4">
    <source>
        <dbReference type="EMBL" id="EGX89175.1"/>
    </source>
</evidence>
<feature type="domain" description="Zn(2)-C6 fungal-type" evidence="3">
    <location>
        <begin position="29"/>
        <end position="59"/>
    </location>
</feature>
<name>G3JPS4_CORMM</name>
<dbReference type="PANTHER" id="PTHR47657:SF7">
    <property type="entry name" value="STEROL REGULATORY ELEMENT-BINDING PROTEIN ECM22"/>
    <property type="match status" value="1"/>
</dbReference>
<dbReference type="AlphaFoldDB" id="G3JPS4"/>
<dbReference type="HOGENOM" id="CLU_024934_7_0_1"/>
<dbReference type="InterPro" id="IPR052400">
    <property type="entry name" value="Zn2-C6_fungal_TF"/>
</dbReference>
<dbReference type="Gene3D" id="4.10.240.10">
    <property type="entry name" value="Zn(2)-C6 fungal-type DNA-binding domain"/>
    <property type="match status" value="1"/>
</dbReference>
<feature type="compositionally biased region" description="Basic residues" evidence="2">
    <location>
        <begin position="17"/>
        <end position="27"/>
    </location>
</feature>
<dbReference type="SUPFAM" id="SSF57701">
    <property type="entry name" value="Zn2/Cys6 DNA-binding domain"/>
    <property type="match status" value="1"/>
</dbReference>
<gene>
    <name evidence="4" type="ORF">CCM_07427</name>
</gene>
<keyword evidence="5" id="KW-1185">Reference proteome</keyword>
<dbReference type="InParanoid" id="G3JPS4"/>
<reference evidence="4 5" key="1">
    <citation type="journal article" date="2011" name="Genome Biol.">
        <title>Genome sequence of the insect pathogenic fungus Cordyceps militaris, a valued traditional Chinese medicine.</title>
        <authorList>
            <person name="Zheng P."/>
            <person name="Xia Y."/>
            <person name="Xiao G."/>
            <person name="Xiong C."/>
            <person name="Hu X."/>
            <person name="Zhang S."/>
            <person name="Zheng H."/>
            <person name="Huang Y."/>
            <person name="Zhou Y."/>
            <person name="Wang S."/>
            <person name="Zhao G.P."/>
            <person name="Liu X."/>
            <person name="St Leger R.J."/>
            <person name="Wang C."/>
        </authorList>
    </citation>
    <scope>NUCLEOTIDE SEQUENCE [LARGE SCALE GENOMIC DNA]</scope>
    <source>
        <strain evidence="4 5">CM01</strain>
    </source>
</reference>
<dbReference type="Proteomes" id="UP000001610">
    <property type="component" value="Unassembled WGS sequence"/>
</dbReference>
<dbReference type="RefSeq" id="XP_006672631.1">
    <property type="nucleotide sequence ID" value="XM_006672568.1"/>
</dbReference>
<evidence type="ECO:0000313" key="5">
    <source>
        <dbReference type="Proteomes" id="UP000001610"/>
    </source>
</evidence>
<accession>G3JPS4</accession>
<protein>
    <submittedName>
        <fullName evidence="4">Fungal transcriptional regulatory protein</fullName>
    </submittedName>
</protein>
<dbReference type="InterPro" id="IPR036864">
    <property type="entry name" value="Zn2-C6_fun-type_DNA-bd_sf"/>
</dbReference>
<dbReference type="eggNOG" id="ENOG502R6NR">
    <property type="taxonomic scope" value="Eukaryota"/>
</dbReference>
<dbReference type="OMA" id="RNCKTRK"/>
<dbReference type="CDD" id="cd00067">
    <property type="entry name" value="GAL4"/>
    <property type="match status" value="1"/>
</dbReference>
<dbReference type="PROSITE" id="PS00463">
    <property type="entry name" value="ZN2_CY6_FUNGAL_1"/>
    <property type="match status" value="1"/>
</dbReference>
<dbReference type="KEGG" id="cmt:CCM_07427"/>
<dbReference type="PANTHER" id="PTHR47657">
    <property type="entry name" value="STEROL REGULATORY ELEMENT-BINDING PROTEIN ECM22"/>
    <property type="match status" value="1"/>
</dbReference>
<dbReference type="OrthoDB" id="5419315at2759"/>
<evidence type="ECO:0000256" key="1">
    <source>
        <dbReference type="ARBA" id="ARBA00023242"/>
    </source>
</evidence>
<dbReference type="InterPro" id="IPR001138">
    <property type="entry name" value="Zn2Cys6_DnaBD"/>
</dbReference>
<dbReference type="GeneID" id="18169438"/>
<dbReference type="GO" id="GO:0008270">
    <property type="term" value="F:zinc ion binding"/>
    <property type="evidence" value="ECO:0007669"/>
    <property type="project" value="InterPro"/>
</dbReference>
<dbReference type="PROSITE" id="PS50048">
    <property type="entry name" value="ZN2_CY6_FUNGAL_2"/>
    <property type="match status" value="1"/>
</dbReference>
<dbReference type="GO" id="GO:0000981">
    <property type="term" value="F:DNA-binding transcription factor activity, RNA polymerase II-specific"/>
    <property type="evidence" value="ECO:0007669"/>
    <property type="project" value="InterPro"/>
</dbReference>
<evidence type="ECO:0000259" key="3">
    <source>
        <dbReference type="PROSITE" id="PS50048"/>
    </source>
</evidence>
<dbReference type="Pfam" id="PF00172">
    <property type="entry name" value="Zn_clus"/>
    <property type="match status" value="1"/>
</dbReference>